<dbReference type="GO" id="GO:0006355">
    <property type="term" value="P:regulation of DNA-templated transcription"/>
    <property type="evidence" value="ECO:0007669"/>
    <property type="project" value="InterPro"/>
</dbReference>
<dbReference type="GO" id="GO:0043487">
    <property type="term" value="P:regulation of RNA stability"/>
    <property type="evidence" value="ECO:0007669"/>
    <property type="project" value="TreeGrafter"/>
</dbReference>
<reference evidence="6 7" key="1">
    <citation type="submission" date="2014-04" db="EMBL/GenBank/DDBJ databases">
        <title>The Genome Sequence of Thermoanaerobaculum aquaticum MP-01, The First Cultivated Group 23 Acidobacterium.</title>
        <authorList>
            <person name="Stamps B.W."/>
            <person name="Losey N.A."/>
            <person name="Lawson P.A."/>
            <person name="Stevenson B.S."/>
        </authorList>
    </citation>
    <scope>NUCLEOTIDE SEQUENCE [LARGE SCALE GENOMIC DNA]</scope>
    <source>
        <strain evidence="6 7">MP-01</strain>
    </source>
</reference>
<dbReference type="AlphaFoldDB" id="A0A062Y2U7"/>
<protein>
    <submittedName>
        <fullName evidence="4">RNA chaperone Hfq</fullName>
    </submittedName>
</protein>
<dbReference type="RefSeq" id="WP_152543858.1">
    <property type="nucleotide sequence ID" value="NZ_JMFG01000005.1"/>
</dbReference>
<keyword evidence="1" id="KW-0694">RNA-binding</keyword>
<keyword evidence="2" id="KW-0346">Stress response</keyword>
<dbReference type="CDD" id="cd01716">
    <property type="entry name" value="Hfq"/>
    <property type="match status" value="1"/>
</dbReference>
<name>A0A062Y2U7_9BACT</name>
<comment type="caution">
    <text evidence="6">The sequence shown here is derived from an EMBL/GenBank/DDBJ whole genome shotgun (WGS) entry which is preliminary data.</text>
</comment>
<dbReference type="InterPro" id="IPR010920">
    <property type="entry name" value="LSM_dom_sf"/>
</dbReference>
<dbReference type="InterPro" id="IPR047575">
    <property type="entry name" value="Sm"/>
</dbReference>
<dbReference type="Pfam" id="PF17209">
    <property type="entry name" value="Hfq"/>
    <property type="match status" value="1"/>
</dbReference>
<dbReference type="EMBL" id="JMFG01000005">
    <property type="protein sequence ID" value="KDA54746.1"/>
    <property type="molecule type" value="Genomic_DNA"/>
</dbReference>
<feature type="domain" description="Sm" evidence="3">
    <location>
        <begin position="14"/>
        <end position="74"/>
    </location>
</feature>
<evidence type="ECO:0000313" key="5">
    <source>
        <dbReference type="EMBL" id="HET47831.1"/>
    </source>
</evidence>
<proteinExistence type="predicted"/>
<dbReference type="PROSITE" id="PS52002">
    <property type="entry name" value="SM"/>
    <property type="match status" value="1"/>
</dbReference>
<dbReference type="PANTHER" id="PTHR34772">
    <property type="entry name" value="RNA-BINDING PROTEIN HFQ"/>
    <property type="match status" value="1"/>
</dbReference>
<dbReference type="EMBL" id="DSHW01000365">
    <property type="protein sequence ID" value="HEQ88715.1"/>
    <property type="molecule type" value="Genomic_DNA"/>
</dbReference>
<keyword evidence="7" id="KW-1185">Reference proteome</keyword>
<reference evidence="4" key="2">
    <citation type="journal article" date="2020" name="mSystems">
        <title>Genome- and Community-Level Interaction Insights into Carbon Utilization and Element Cycling Functions of Hydrothermarchaeota in Hydrothermal Sediment.</title>
        <authorList>
            <person name="Zhou Z."/>
            <person name="Liu Y."/>
            <person name="Xu W."/>
            <person name="Pan J."/>
            <person name="Luo Z.H."/>
            <person name="Li M."/>
        </authorList>
    </citation>
    <scope>NUCLEOTIDE SEQUENCE [LARGE SCALE GENOMIC DNA]</scope>
    <source>
        <strain evidence="4">SpSt-186</strain>
        <strain evidence="5">SpSt-299</strain>
    </source>
</reference>
<dbReference type="PANTHER" id="PTHR34772:SF1">
    <property type="entry name" value="RNA-BINDING PROTEIN HFQ"/>
    <property type="match status" value="1"/>
</dbReference>
<gene>
    <name evidence="4" type="primary">hfq</name>
    <name evidence="6" type="ORF">EG19_09995</name>
    <name evidence="4" type="ORF">ENP06_04810</name>
    <name evidence="5" type="ORF">ENQ31_06665</name>
</gene>
<dbReference type="Proteomes" id="UP000027284">
    <property type="component" value="Unassembled WGS sequence"/>
</dbReference>
<evidence type="ECO:0000313" key="7">
    <source>
        <dbReference type="Proteomes" id="UP000027284"/>
    </source>
</evidence>
<evidence type="ECO:0000313" key="6">
    <source>
        <dbReference type="EMBL" id="KDA54746.1"/>
    </source>
</evidence>
<dbReference type="InterPro" id="IPR005001">
    <property type="entry name" value="Hfq"/>
</dbReference>
<dbReference type="OrthoDB" id="9799751at2"/>
<dbReference type="SUPFAM" id="SSF50182">
    <property type="entry name" value="Sm-like ribonucleoproteins"/>
    <property type="match status" value="1"/>
</dbReference>
<dbReference type="Gene3D" id="2.30.30.100">
    <property type="match status" value="1"/>
</dbReference>
<dbReference type="GO" id="GO:0045974">
    <property type="term" value="P:regulation of translation, ncRNA-mediated"/>
    <property type="evidence" value="ECO:0007669"/>
    <property type="project" value="TreeGrafter"/>
</dbReference>
<dbReference type="GO" id="GO:0005829">
    <property type="term" value="C:cytosol"/>
    <property type="evidence" value="ECO:0007669"/>
    <property type="project" value="TreeGrafter"/>
</dbReference>
<evidence type="ECO:0000256" key="2">
    <source>
        <dbReference type="ARBA" id="ARBA00023016"/>
    </source>
</evidence>
<organism evidence="6 7">
    <name type="scientific">Thermoanaerobaculum aquaticum</name>
    <dbReference type="NCBI Taxonomy" id="1312852"/>
    <lineage>
        <taxon>Bacteria</taxon>
        <taxon>Pseudomonadati</taxon>
        <taxon>Acidobacteriota</taxon>
        <taxon>Thermoanaerobaculia</taxon>
        <taxon>Thermoanaerobaculales</taxon>
        <taxon>Thermoanaerobaculaceae</taxon>
        <taxon>Thermoanaerobaculum</taxon>
    </lineage>
</organism>
<dbReference type="EMBL" id="DSMR01000484">
    <property type="protein sequence ID" value="HET47831.1"/>
    <property type="molecule type" value="Genomic_DNA"/>
</dbReference>
<dbReference type="GO" id="GO:0003723">
    <property type="term" value="F:RNA binding"/>
    <property type="evidence" value="ECO:0007669"/>
    <property type="project" value="UniProtKB-KW"/>
</dbReference>
<sequence>MENNQQKPSMDVQDSFLATLRREGKPVFVYLLTGKRLTGFIKRFDRYCLVVESHGQEHLVFKHAVASLCLARGEGEGGS</sequence>
<dbReference type="STRING" id="1312852.EG19_09995"/>
<evidence type="ECO:0000259" key="3">
    <source>
        <dbReference type="PROSITE" id="PS52002"/>
    </source>
</evidence>
<evidence type="ECO:0000256" key="1">
    <source>
        <dbReference type="ARBA" id="ARBA00022884"/>
    </source>
</evidence>
<evidence type="ECO:0000313" key="4">
    <source>
        <dbReference type="EMBL" id="HEQ88715.1"/>
    </source>
</evidence>
<accession>A0A062Y2U7</accession>
<dbReference type="NCBIfam" id="TIGR02383">
    <property type="entry name" value="Hfq"/>
    <property type="match status" value="1"/>
</dbReference>